<name>A0A1E5PUX6_9ACTN</name>
<feature type="compositionally biased region" description="Low complexity" evidence="1">
    <location>
        <begin position="147"/>
        <end position="179"/>
    </location>
</feature>
<dbReference type="EMBL" id="MEHK01000001">
    <property type="protein sequence ID" value="OEJ33182.1"/>
    <property type="molecule type" value="Genomic_DNA"/>
</dbReference>
<dbReference type="AlphaFoldDB" id="A0A1E5PUX6"/>
<evidence type="ECO:0000313" key="2">
    <source>
        <dbReference type="EMBL" id="OEJ33182.1"/>
    </source>
</evidence>
<accession>A0A1E5PUX6</accession>
<evidence type="ECO:0000313" key="3">
    <source>
        <dbReference type="Proteomes" id="UP000095705"/>
    </source>
</evidence>
<organism evidence="2 3">
    <name type="scientific">Streptomyces subrutilus</name>
    <dbReference type="NCBI Taxonomy" id="36818"/>
    <lineage>
        <taxon>Bacteria</taxon>
        <taxon>Bacillati</taxon>
        <taxon>Actinomycetota</taxon>
        <taxon>Actinomycetes</taxon>
        <taxon>Kitasatosporales</taxon>
        <taxon>Streptomycetaceae</taxon>
        <taxon>Streptomyces</taxon>
    </lineage>
</organism>
<protein>
    <submittedName>
        <fullName evidence="2">Uncharacterized protein</fullName>
    </submittedName>
</protein>
<feature type="region of interest" description="Disordered" evidence="1">
    <location>
        <begin position="141"/>
        <end position="186"/>
    </location>
</feature>
<gene>
    <name evidence="2" type="ORF">BGK67_19290</name>
</gene>
<evidence type="ECO:0000256" key="1">
    <source>
        <dbReference type="SAM" id="MobiDB-lite"/>
    </source>
</evidence>
<proteinExistence type="predicted"/>
<reference evidence="2 3" key="1">
    <citation type="submission" date="2016-08" db="EMBL/GenBank/DDBJ databases">
        <title>The complete genome of Streptomyces subrutilus 10-1-1.</title>
        <authorList>
            <person name="Chen X."/>
        </authorList>
    </citation>
    <scope>NUCLEOTIDE SEQUENCE [LARGE SCALE GENOMIC DNA]</scope>
    <source>
        <strain evidence="2 3">10-1-1</strain>
    </source>
</reference>
<comment type="caution">
    <text evidence="2">The sequence shown here is derived from an EMBL/GenBank/DDBJ whole genome shotgun (WGS) entry which is preliminary data.</text>
</comment>
<keyword evidence="3" id="KW-1185">Reference proteome</keyword>
<feature type="region of interest" description="Disordered" evidence="1">
    <location>
        <begin position="14"/>
        <end position="66"/>
    </location>
</feature>
<feature type="compositionally biased region" description="Low complexity" evidence="1">
    <location>
        <begin position="49"/>
        <end position="62"/>
    </location>
</feature>
<sequence length="186" mass="18203">MTAVLVAVVFALTGFSSSGGGSGGGKSSGKSKSSGGGCSSSKSKKKSHGGSTASASAASSASPTGDPATVVVVTCTGSATPVTTLRFTSRLDRRATFEVDLHREGAGAAAVESTVVRVDLGARETRTVDVALDDPSRAAQVRNCRLGTPGTSGSTASATPKATSAPTSGGSKSTPAPKASKSRKPR</sequence>
<feature type="compositionally biased region" description="Gly residues" evidence="1">
    <location>
        <begin position="17"/>
        <end position="27"/>
    </location>
</feature>
<dbReference type="Proteomes" id="UP000095705">
    <property type="component" value="Unassembled WGS sequence"/>
</dbReference>